<protein>
    <submittedName>
        <fullName evidence="2">Transmembrane protein</fullName>
    </submittedName>
</protein>
<proteinExistence type="predicted"/>
<organism evidence="1 2">
    <name type="scientific">Rhabditophanes sp. KR3021</name>
    <dbReference type="NCBI Taxonomy" id="114890"/>
    <lineage>
        <taxon>Eukaryota</taxon>
        <taxon>Metazoa</taxon>
        <taxon>Ecdysozoa</taxon>
        <taxon>Nematoda</taxon>
        <taxon>Chromadorea</taxon>
        <taxon>Rhabditida</taxon>
        <taxon>Tylenchina</taxon>
        <taxon>Panagrolaimomorpha</taxon>
        <taxon>Strongyloidoidea</taxon>
        <taxon>Alloionematidae</taxon>
        <taxon>Rhabditophanes</taxon>
    </lineage>
</organism>
<accession>A0AC35UDD8</accession>
<dbReference type="Proteomes" id="UP000095286">
    <property type="component" value="Unplaced"/>
</dbReference>
<sequence>MNCQDFVFNNYNSRNSLYAILDRRIKITSDVPVKALVQVIIKDGINRSIGDMYLAYPVKLLGSRYLIKLPKGAATTPKLISFSALDYGQNVIGTIAKFVNGEQVSIDTFNLVSRIGGNQAIYVSDSTTDDVSYKIVANQNIVVVASTPCVDLSFSSGGIASDSTSDCDYAAFTALPIQEYDCHSQLSGLGDVKIISTVSTALIYELPNIVDCSKSLVVYNYQSQNNFGNVDRVSVNMGKSIPLNYFNTDSFSSRSAYTQIRTTRLGGKRAKGVQTIVNAFLTNVLDMSQAITGYTPFYNIVKGGSTLEVCGLKNLQQQYFQLNDQPISLKFIRQINMPSSFEGYTCFIIIIEESGYNVFFSDQMYVAYISGINSLNSQSSYGYAIGFSTSTLTSISIPGNLNPGGEPVNGQTISPTIESPTPLPIITTTKSSATFKFTGSLILAMLLINL</sequence>
<evidence type="ECO:0000313" key="2">
    <source>
        <dbReference type="WBParaSite" id="RSKR_0001043900.1"/>
    </source>
</evidence>
<dbReference type="WBParaSite" id="RSKR_0001043900.1">
    <property type="protein sequence ID" value="RSKR_0001043900.1"/>
    <property type="gene ID" value="RSKR_0001043900"/>
</dbReference>
<reference evidence="2" key="1">
    <citation type="submission" date="2016-11" db="UniProtKB">
        <authorList>
            <consortium name="WormBaseParasite"/>
        </authorList>
    </citation>
    <scope>IDENTIFICATION</scope>
    <source>
        <strain evidence="2">KR3021</strain>
    </source>
</reference>
<name>A0AC35UDD8_9BILA</name>
<evidence type="ECO:0000313" key="1">
    <source>
        <dbReference type="Proteomes" id="UP000095286"/>
    </source>
</evidence>